<evidence type="ECO:0000256" key="1">
    <source>
        <dbReference type="ARBA" id="ARBA00023002"/>
    </source>
</evidence>
<dbReference type="EC" id="1.-.-.-" evidence="3"/>
<organism evidence="3 4">
    <name type="scientific">Roseateles subflavus</name>
    <dbReference type="NCBI Taxonomy" id="3053353"/>
    <lineage>
        <taxon>Bacteria</taxon>
        <taxon>Pseudomonadati</taxon>
        <taxon>Pseudomonadota</taxon>
        <taxon>Betaproteobacteria</taxon>
        <taxon>Burkholderiales</taxon>
        <taxon>Sphaerotilaceae</taxon>
        <taxon>Roseateles</taxon>
    </lineage>
</organism>
<dbReference type="RefSeq" id="WP_285982559.1">
    <property type="nucleotide sequence ID" value="NZ_JASVDS010000003.1"/>
</dbReference>
<evidence type="ECO:0000313" key="3">
    <source>
        <dbReference type="EMBL" id="MDL5032455.1"/>
    </source>
</evidence>
<dbReference type="PANTHER" id="PTHR13847:SF287">
    <property type="entry name" value="FAD-DEPENDENT OXIDOREDUCTASE DOMAIN-CONTAINING PROTEIN 1"/>
    <property type="match status" value="1"/>
</dbReference>
<dbReference type="EMBL" id="JASVDS010000003">
    <property type="protein sequence ID" value="MDL5032455.1"/>
    <property type="molecule type" value="Genomic_DNA"/>
</dbReference>
<keyword evidence="1 3" id="KW-0560">Oxidoreductase</keyword>
<gene>
    <name evidence="3" type="ORF">QRD43_11135</name>
</gene>
<sequence>MLQADVLIIGAGIVGAACAREFAQRGLSVAVVEQAAPGGGATAASMGHLLVVDAEGASDEHEYRLSRRSMQKWAEWLAASRDHGHTAEFQRCGTLWLAADDEEWQIARRKAEWLQSEGLAAELLDAAALRQAEPLLHHRLVGALRVPADGRVYPPKVVQQWLDEARALLIRGEVQALHPGRVRLRDGRVVSAAMVVLCGGLASQRFLPEGCLVPKKGQLAITQAREQTLRHQLVELGYLKKAHRVDEDTVSFNVQPRPAGQWLIGSSRQIGREDREIDLPMLRRMLACAADYLPTLPQQSLLRCWSGIRPASGDGQPLIGAHPRLRSTWVACGHEGLGITTSLATAELLADLSLAQPAALDARPYDPARFLAAQDR</sequence>
<dbReference type="Gene3D" id="3.50.50.60">
    <property type="entry name" value="FAD/NAD(P)-binding domain"/>
    <property type="match status" value="1"/>
</dbReference>
<dbReference type="InterPro" id="IPR006076">
    <property type="entry name" value="FAD-dep_OxRdtase"/>
</dbReference>
<accession>A0ABT7LJS9</accession>
<comment type="caution">
    <text evidence="3">The sequence shown here is derived from an EMBL/GenBank/DDBJ whole genome shotgun (WGS) entry which is preliminary data.</text>
</comment>
<feature type="domain" description="FAD dependent oxidoreductase" evidence="2">
    <location>
        <begin position="5"/>
        <end position="352"/>
    </location>
</feature>
<protein>
    <submittedName>
        <fullName evidence="3">FAD-dependent oxidoreductase</fullName>
        <ecNumber evidence="3">1.-.-.-</ecNumber>
    </submittedName>
</protein>
<dbReference type="PANTHER" id="PTHR13847">
    <property type="entry name" value="SARCOSINE DEHYDROGENASE-RELATED"/>
    <property type="match status" value="1"/>
</dbReference>
<dbReference type="SUPFAM" id="SSF54373">
    <property type="entry name" value="FAD-linked reductases, C-terminal domain"/>
    <property type="match status" value="1"/>
</dbReference>
<name>A0ABT7LJS9_9BURK</name>
<evidence type="ECO:0000259" key="2">
    <source>
        <dbReference type="Pfam" id="PF01266"/>
    </source>
</evidence>
<dbReference type="InterPro" id="IPR036188">
    <property type="entry name" value="FAD/NAD-bd_sf"/>
</dbReference>
<keyword evidence="4" id="KW-1185">Reference proteome</keyword>
<evidence type="ECO:0000313" key="4">
    <source>
        <dbReference type="Proteomes" id="UP001238603"/>
    </source>
</evidence>
<dbReference type="Pfam" id="PF01266">
    <property type="entry name" value="DAO"/>
    <property type="match status" value="1"/>
</dbReference>
<dbReference type="SUPFAM" id="SSF51905">
    <property type="entry name" value="FAD/NAD(P)-binding domain"/>
    <property type="match status" value="1"/>
</dbReference>
<dbReference type="Gene3D" id="3.30.9.10">
    <property type="entry name" value="D-Amino Acid Oxidase, subunit A, domain 2"/>
    <property type="match status" value="1"/>
</dbReference>
<dbReference type="Proteomes" id="UP001238603">
    <property type="component" value="Unassembled WGS sequence"/>
</dbReference>
<reference evidence="3 4" key="1">
    <citation type="submission" date="2023-06" db="EMBL/GenBank/DDBJ databases">
        <title>Pelomonas sp. APW6 16S ribosomal RNA gene genome sequencing and assembly.</title>
        <authorList>
            <person name="Woo H."/>
        </authorList>
    </citation>
    <scope>NUCLEOTIDE SEQUENCE [LARGE SCALE GENOMIC DNA]</scope>
    <source>
        <strain evidence="3 4">APW6</strain>
    </source>
</reference>
<dbReference type="GO" id="GO:0016491">
    <property type="term" value="F:oxidoreductase activity"/>
    <property type="evidence" value="ECO:0007669"/>
    <property type="project" value="UniProtKB-KW"/>
</dbReference>
<proteinExistence type="predicted"/>